<sequence length="879" mass="98496">MLEKLNILNWFRSSKPKPSKDVLSEVFKSKYERFKELLDSNAELSKIITDMEQKLLGQQLFGMSYLRSQSARAVFHTLRMVKSLDSLSGHKYPALFTILEEINQKIKDDLGKRKESPMTEWILPYSRVTKEMVDWVGGKNANLGEVLNLVKLPIPEGFAITTQAYNYFLAANDLVDEINRIKIELDPDNPESINQISENIQRLIISSPVPHELGKAILYAYDHMMKRIKAKGSGDFSTSVSMRSSAIGEDSELSYAGQYLSMLNVPRDRLVQTYSFIIASLYTPRAISYRVSKGIRDEDIAMSVACIQMVESVASGVAYSRHPYKILDDNVLISAVWGLGPYAVDGVITPDSYKVAKDAHRTILQTEVSTKPVQLVSNPDGGLMEVPVEADRRDTLCLSPEQIRSLADYAIRLEQHYGCPQDMEWALDRDNNLMVLQTRPLHLEIPERQNLAEMDTQLSGYKVLLEGGEAAYPGVGCGNAFHIHKEEDLTNFPEGAILVARHSSPKFVVVMNKAQAIVTDSGSVSGHMASLAREFGIPTLMNVKHATATIANGTEITVDAYSGRVYEGKVPELLSLQPVRESHMKDTPVYETLKKVADSIVSLHLYDPKAPTFTPQYCRSLHDIMRLVHEFSYTEMFTISDYVSDGEGCALKLAARLPLDLYVIDLGGGLENPGEKARKVEVEKVVSTPFKALLKGMLNEELQHQKPRPVQLKGFFSVMSEQMLSNPHSADRFGDRSYAIVSDKYLNFSSRVGYHYSILDSYCGKTVNKNYITFSFKGGAADDVRRSRRVRSIAIILQELDFSVEVMGDRVDARFQKYELPVIEEKLDMIGRLLIFTRQMDMLMHSESSVNAIAAAFLRGDYHFDADSSNGANASRQTA</sequence>
<dbReference type="SUPFAM" id="SSF56059">
    <property type="entry name" value="Glutathione synthetase ATP-binding domain-like"/>
    <property type="match status" value="1"/>
</dbReference>
<feature type="domain" description="Pyruvate phosphate dikinase AMP/ATP-binding" evidence="16">
    <location>
        <begin position="134"/>
        <end position="445"/>
    </location>
</feature>
<dbReference type="Pfam" id="PF00391">
    <property type="entry name" value="PEP-utilizers"/>
    <property type="match status" value="1"/>
</dbReference>
<evidence type="ECO:0000256" key="10">
    <source>
        <dbReference type="ARBA" id="ARBA00022777"/>
    </source>
</evidence>
<evidence type="ECO:0000256" key="6">
    <source>
        <dbReference type="ARBA" id="ARBA00021623"/>
    </source>
</evidence>
<dbReference type="GO" id="GO:0008986">
    <property type="term" value="F:pyruvate, water dikinase activity"/>
    <property type="evidence" value="ECO:0007669"/>
    <property type="project" value="UniProtKB-EC"/>
</dbReference>
<dbReference type="PANTHER" id="PTHR43030">
    <property type="entry name" value="PHOSPHOENOLPYRUVATE SYNTHASE"/>
    <property type="match status" value="1"/>
</dbReference>
<dbReference type="Pfam" id="PF01326">
    <property type="entry name" value="PPDK_N"/>
    <property type="match status" value="1"/>
</dbReference>
<dbReference type="RefSeq" id="WP_281792290.1">
    <property type="nucleotide sequence ID" value="NZ_BSDR01000001.1"/>
</dbReference>
<evidence type="ECO:0000313" key="17">
    <source>
        <dbReference type="EMBL" id="GLI33275.1"/>
    </source>
</evidence>
<reference evidence="17" key="1">
    <citation type="submission" date="2022-12" db="EMBL/GenBank/DDBJ databases">
        <title>Reference genome sequencing for broad-spectrum identification of bacterial and archaeal isolates by mass spectrometry.</title>
        <authorList>
            <person name="Sekiguchi Y."/>
            <person name="Tourlousse D.M."/>
        </authorList>
    </citation>
    <scope>NUCLEOTIDE SEQUENCE</scope>
    <source>
        <strain evidence="17">ASRB1</strain>
    </source>
</reference>
<dbReference type="Gene3D" id="3.30.470.20">
    <property type="entry name" value="ATP-grasp fold, B domain"/>
    <property type="match status" value="1"/>
</dbReference>
<evidence type="ECO:0000259" key="16">
    <source>
        <dbReference type="Pfam" id="PF01326"/>
    </source>
</evidence>
<evidence type="ECO:0000313" key="18">
    <source>
        <dbReference type="Proteomes" id="UP001144372"/>
    </source>
</evidence>
<evidence type="ECO:0000256" key="2">
    <source>
        <dbReference type="ARBA" id="ARBA00002988"/>
    </source>
</evidence>
<evidence type="ECO:0000256" key="7">
    <source>
        <dbReference type="ARBA" id="ARBA00022679"/>
    </source>
</evidence>
<accession>A0A9W6FT89</accession>
<dbReference type="EMBL" id="BSDR01000001">
    <property type="protein sequence ID" value="GLI33275.1"/>
    <property type="molecule type" value="Genomic_DNA"/>
</dbReference>
<protein>
    <recommendedName>
        <fullName evidence="6">Phosphoenolpyruvate synthase</fullName>
        <ecNumber evidence="5">2.7.9.2</ecNumber>
    </recommendedName>
    <alternativeName>
        <fullName evidence="13">Pyruvate, water dikinase</fullName>
    </alternativeName>
</protein>
<comment type="caution">
    <text evidence="17">The sequence shown here is derived from an EMBL/GenBank/DDBJ whole genome shotgun (WGS) entry which is preliminary data.</text>
</comment>
<evidence type="ECO:0000256" key="9">
    <source>
        <dbReference type="ARBA" id="ARBA00022741"/>
    </source>
</evidence>
<dbReference type="InterPro" id="IPR013815">
    <property type="entry name" value="ATP_grasp_subdomain_1"/>
</dbReference>
<gene>
    <name evidence="17" type="ORF">DAMNIGENAA_07080</name>
</gene>
<dbReference type="EC" id="2.7.9.2" evidence="5"/>
<dbReference type="GO" id="GO:0046872">
    <property type="term" value="F:metal ion binding"/>
    <property type="evidence" value="ECO:0007669"/>
    <property type="project" value="UniProtKB-KW"/>
</dbReference>
<dbReference type="InterPro" id="IPR008279">
    <property type="entry name" value="PEP-util_enz_mobile_dom"/>
</dbReference>
<evidence type="ECO:0000256" key="12">
    <source>
        <dbReference type="ARBA" id="ARBA00022842"/>
    </source>
</evidence>
<dbReference type="InterPro" id="IPR006319">
    <property type="entry name" value="PEP_synth"/>
</dbReference>
<dbReference type="Gene3D" id="3.50.30.10">
    <property type="entry name" value="Phosphohistidine domain"/>
    <property type="match status" value="1"/>
</dbReference>
<dbReference type="Proteomes" id="UP001144372">
    <property type="component" value="Unassembled WGS sequence"/>
</dbReference>
<evidence type="ECO:0000256" key="14">
    <source>
        <dbReference type="ARBA" id="ARBA00047700"/>
    </source>
</evidence>
<evidence type="ECO:0000259" key="15">
    <source>
        <dbReference type="Pfam" id="PF00391"/>
    </source>
</evidence>
<proteinExistence type="inferred from homology"/>
<dbReference type="GO" id="GO:0005524">
    <property type="term" value="F:ATP binding"/>
    <property type="evidence" value="ECO:0007669"/>
    <property type="project" value="UniProtKB-KW"/>
</dbReference>
<comment type="pathway">
    <text evidence="3">Carbohydrate biosynthesis; gluconeogenesis.</text>
</comment>
<keyword evidence="11" id="KW-0067">ATP-binding</keyword>
<evidence type="ECO:0000256" key="8">
    <source>
        <dbReference type="ARBA" id="ARBA00022723"/>
    </source>
</evidence>
<comment type="similarity">
    <text evidence="4">Belongs to the PEP-utilizing enzyme family.</text>
</comment>
<organism evidence="17 18">
    <name type="scientific">Desulforhabdus amnigena</name>
    <dbReference type="NCBI Taxonomy" id="40218"/>
    <lineage>
        <taxon>Bacteria</taxon>
        <taxon>Pseudomonadati</taxon>
        <taxon>Thermodesulfobacteriota</taxon>
        <taxon>Syntrophobacteria</taxon>
        <taxon>Syntrophobacterales</taxon>
        <taxon>Syntrophobacteraceae</taxon>
        <taxon>Desulforhabdus</taxon>
    </lineage>
</organism>
<comment type="catalytic activity">
    <reaction evidence="14">
        <text>pyruvate + ATP + H2O = phosphoenolpyruvate + AMP + phosphate + 2 H(+)</text>
        <dbReference type="Rhea" id="RHEA:11364"/>
        <dbReference type="ChEBI" id="CHEBI:15361"/>
        <dbReference type="ChEBI" id="CHEBI:15377"/>
        <dbReference type="ChEBI" id="CHEBI:15378"/>
        <dbReference type="ChEBI" id="CHEBI:30616"/>
        <dbReference type="ChEBI" id="CHEBI:43474"/>
        <dbReference type="ChEBI" id="CHEBI:58702"/>
        <dbReference type="ChEBI" id="CHEBI:456215"/>
        <dbReference type="EC" id="2.7.9.2"/>
    </reaction>
</comment>
<name>A0A9W6FT89_9BACT</name>
<keyword evidence="18" id="KW-1185">Reference proteome</keyword>
<evidence type="ECO:0000256" key="13">
    <source>
        <dbReference type="ARBA" id="ARBA00033470"/>
    </source>
</evidence>
<dbReference type="InterPro" id="IPR036637">
    <property type="entry name" value="Phosphohistidine_dom_sf"/>
</dbReference>
<keyword evidence="9" id="KW-0547">Nucleotide-binding</keyword>
<keyword evidence="12" id="KW-0460">Magnesium</keyword>
<dbReference type="AlphaFoldDB" id="A0A9W6FT89"/>
<dbReference type="InterPro" id="IPR002192">
    <property type="entry name" value="PPDK_AMP/ATP-bd"/>
</dbReference>
<evidence type="ECO:0000256" key="3">
    <source>
        <dbReference type="ARBA" id="ARBA00004742"/>
    </source>
</evidence>
<dbReference type="PANTHER" id="PTHR43030:SF1">
    <property type="entry name" value="PHOSPHOENOLPYRUVATE SYNTHASE"/>
    <property type="match status" value="1"/>
</dbReference>
<comment type="function">
    <text evidence="2">Catalyzes the phosphorylation of pyruvate to phosphoenolpyruvate.</text>
</comment>
<dbReference type="Gene3D" id="3.30.1490.20">
    <property type="entry name" value="ATP-grasp fold, A domain"/>
    <property type="match status" value="1"/>
</dbReference>
<keyword evidence="10" id="KW-0418">Kinase</keyword>
<keyword evidence="7" id="KW-0808">Transferase</keyword>
<evidence type="ECO:0000256" key="11">
    <source>
        <dbReference type="ARBA" id="ARBA00022840"/>
    </source>
</evidence>
<feature type="domain" description="PEP-utilising enzyme mobile" evidence="15">
    <location>
        <begin position="492"/>
        <end position="563"/>
    </location>
</feature>
<evidence type="ECO:0000256" key="5">
    <source>
        <dbReference type="ARBA" id="ARBA00011996"/>
    </source>
</evidence>
<comment type="cofactor">
    <cofactor evidence="1">
        <name>Mg(2+)</name>
        <dbReference type="ChEBI" id="CHEBI:18420"/>
    </cofactor>
</comment>
<evidence type="ECO:0000256" key="1">
    <source>
        <dbReference type="ARBA" id="ARBA00001946"/>
    </source>
</evidence>
<keyword evidence="8" id="KW-0479">Metal-binding</keyword>
<evidence type="ECO:0000256" key="4">
    <source>
        <dbReference type="ARBA" id="ARBA00007837"/>
    </source>
</evidence>
<dbReference type="SUPFAM" id="SSF52009">
    <property type="entry name" value="Phosphohistidine domain"/>
    <property type="match status" value="1"/>
</dbReference>